<dbReference type="InterPro" id="IPR050832">
    <property type="entry name" value="Bact_Acetyltransf"/>
</dbReference>
<dbReference type="PROSITE" id="PS51186">
    <property type="entry name" value="GNAT"/>
    <property type="match status" value="1"/>
</dbReference>
<keyword evidence="5" id="KW-1185">Reference proteome</keyword>
<dbReference type="RefSeq" id="WP_084660430.1">
    <property type="nucleotide sequence ID" value="NZ_FQUL01000043.1"/>
</dbReference>
<gene>
    <name evidence="4" type="ORF">SAMN02745225_02097</name>
</gene>
<evidence type="ECO:0000259" key="3">
    <source>
        <dbReference type="PROSITE" id="PS51186"/>
    </source>
</evidence>
<dbReference type="PANTHER" id="PTHR43877">
    <property type="entry name" value="AMINOALKYLPHOSPHONATE N-ACETYLTRANSFERASE-RELATED-RELATED"/>
    <property type="match status" value="1"/>
</dbReference>
<name>A0A1M4XQJ0_9ACTN</name>
<dbReference type="SUPFAM" id="SSF55729">
    <property type="entry name" value="Acyl-CoA N-acyltransferases (Nat)"/>
    <property type="match status" value="1"/>
</dbReference>
<dbReference type="Pfam" id="PF00583">
    <property type="entry name" value="Acetyltransf_1"/>
    <property type="match status" value="1"/>
</dbReference>
<dbReference type="AlphaFoldDB" id="A0A1M4XQJ0"/>
<organism evidence="4 5">
    <name type="scientific">Ferrithrix thermotolerans DSM 19514</name>
    <dbReference type="NCBI Taxonomy" id="1121881"/>
    <lineage>
        <taxon>Bacteria</taxon>
        <taxon>Bacillati</taxon>
        <taxon>Actinomycetota</taxon>
        <taxon>Acidimicrobiia</taxon>
        <taxon>Acidimicrobiales</taxon>
        <taxon>Acidimicrobiaceae</taxon>
        <taxon>Ferrithrix</taxon>
    </lineage>
</organism>
<dbReference type="GO" id="GO:0005840">
    <property type="term" value="C:ribosome"/>
    <property type="evidence" value="ECO:0007669"/>
    <property type="project" value="UniProtKB-KW"/>
</dbReference>
<reference evidence="5" key="1">
    <citation type="submission" date="2016-11" db="EMBL/GenBank/DDBJ databases">
        <authorList>
            <person name="Varghese N."/>
            <person name="Submissions S."/>
        </authorList>
    </citation>
    <scope>NUCLEOTIDE SEQUENCE [LARGE SCALE GENOMIC DNA]</scope>
    <source>
        <strain evidence="5">DSM 19514</strain>
    </source>
</reference>
<protein>
    <submittedName>
        <fullName evidence="4">Ribosomal protein S18 acetylase RimI</fullName>
    </submittedName>
</protein>
<dbReference type="OrthoDB" id="273614at2"/>
<dbReference type="PANTHER" id="PTHR43877:SF8">
    <property type="entry name" value="N-ACETYLGLUTAMATE SYNTHASE-RELATED"/>
    <property type="match status" value="1"/>
</dbReference>
<dbReference type="Gene3D" id="3.40.630.30">
    <property type="match status" value="1"/>
</dbReference>
<proteinExistence type="predicted"/>
<evidence type="ECO:0000256" key="1">
    <source>
        <dbReference type="ARBA" id="ARBA00022679"/>
    </source>
</evidence>
<sequence length="147" mass="15823">MVDGGFRIEEAKTLSSSDVADIGRLVGQLSSSPREITAEVLSPILTDDRSHLLVARKAPGAEILGMLTLVIFNIPTGVRAWIEDVVVDESTRGVGLGKALTLHAIEVAKSKGAVSVDLTSRPSRVSANAMYQRLGFKLRETNVYRYG</sequence>
<keyword evidence="2" id="KW-0012">Acyltransferase</keyword>
<feature type="domain" description="N-acetyltransferase" evidence="3">
    <location>
        <begin position="12"/>
        <end position="147"/>
    </location>
</feature>
<dbReference type="CDD" id="cd04301">
    <property type="entry name" value="NAT_SF"/>
    <property type="match status" value="1"/>
</dbReference>
<dbReference type="GO" id="GO:0016747">
    <property type="term" value="F:acyltransferase activity, transferring groups other than amino-acyl groups"/>
    <property type="evidence" value="ECO:0007669"/>
    <property type="project" value="InterPro"/>
</dbReference>
<keyword evidence="1" id="KW-0808">Transferase</keyword>
<keyword evidence="4" id="KW-0689">Ribosomal protein</keyword>
<dbReference type="InterPro" id="IPR016181">
    <property type="entry name" value="Acyl_CoA_acyltransferase"/>
</dbReference>
<evidence type="ECO:0000313" key="5">
    <source>
        <dbReference type="Proteomes" id="UP000184295"/>
    </source>
</evidence>
<evidence type="ECO:0000313" key="4">
    <source>
        <dbReference type="EMBL" id="SHE95626.1"/>
    </source>
</evidence>
<accession>A0A1M4XQJ0</accession>
<dbReference type="STRING" id="1121881.SAMN02745225_02097"/>
<evidence type="ECO:0000256" key="2">
    <source>
        <dbReference type="ARBA" id="ARBA00023315"/>
    </source>
</evidence>
<dbReference type="Proteomes" id="UP000184295">
    <property type="component" value="Unassembled WGS sequence"/>
</dbReference>
<keyword evidence="4" id="KW-0687">Ribonucleoprotein</keyword>
<dbReference type="InterPro" id="IPR000182">
    <property type="entry name" value="GNAT_dom"/>
</dbReference>
<dbReference type="EMBL" id="FQUL01000043">
    <property type="protein sequence ID" value="SHE95626.1"/>
    <property type="molecule type" value="Genomic_DNA"/>
</dbReference>